<reference evidence="1" key="1">
    <citation type="journal article" date="2019" name="Database">
        <title>The radish genome database (RadishGD): an integrated information resource for radish genomics.</title>
        <authorList>
            <person name="Yu H.J."/>
            <person name="Baek S."/>
            <person name="Lee Y.J."/>
            <person name="Cho A."/>
            <person name="Mun J.H."/>
        </authorList>
    </citation>
    <scope>NUCLEOTIDE SEQUENCE [LARGE SCALE GENOMIC DNA]</scope>
    <source>
        <strain evidence="1">cv. WK10039</strain>
    </source>
</reference>
<evidence type="ECO:0000313" key="1">
    <source>
        <dbReference type="Proteomes" id="UP000504610"/>
    </source>
</evidence>
<name>A0A6J0L173_RAPSA</name>
<reference evidence="2" key="2">
    <citation type="submission" date="2025-08" db="UniProtKB">
        <authorList>
            <consortium name="RefSeq"/>
        </authorList>
    </citation>
    <scope>IDENTIFICATION</scope>
    <source>
        <tissue evidence="2">Leaf</tissue>
    </source>
</reference>
<sequence length="342" mass="38895">MVLSRRNPLKALLPKKNNACISPHLLSLLNNFETSLTASIAELVPKDGDYITVSWMIQAMHSLCETHQSISTLMTTDVDLRPVSEMEESMYADISSKLLELCDAFTSELARLNRGNMLLKLAFSDPEDVSLSHLDCWRQHMASKNPKIENSGEVLSSLVEDMDRSHHHGLYKKVNKKNTKEYEEEKVLMRALYGVKVKTLYIFSVFAAAFSGSSKNILFINIPKEVEDEDEEDDQDEVPWEQAFMELQNMIMTTFLSKRFVVIKDVVAVESGVEMVYAVVQEGSVPNSLMFEPLIQSVMELSERLDLVSKETSCLFNTVIAARDELFERLRTKYEDELAESN</sequence>
<accession>A0A6J0L173</accession>
<dbReference type="KEGG" id="rsz:108825066"/>
<protein>
    <submittedName>
        <fullName evidence="2">Protein BPS1, chloroplastic-like</fullName>
    </submittedName>
</protein>
<dbReference type="GeneID" id="108825066"/>
<dbReference type="Proteomes" id="UP000504610">
    <property type="component" value="Chromosome 9"/>
</dbReference>
<gene>
    <name evidence="2" type="primary">LOC108825066</name>
</gene>
<dbReference type="PANTHER" id="PTHR31509">
    <property type="entry name" value="BPS1-LIKE PROTEIN"/>
    <property type="match status" value="1"/>
</dbReference>
<dbReference type="OrthoDB" id="1063536at2759"/>
<dbReference type="RefSeq" id="XP_018453910.1">
    <property type="nucleotide sequence ID" value="XM_018598408.2"/>
</dbReference>
<organism evidence="1 2">
    <name type="scientific">Raphanus sativus</name>
    <name type="common">Radish</name>
    <name type="synonym">Raphanus raphanistrum var. sativus</name>
    <dbReference type="NCBI Taxonomy" id="3726"/>
    <lineage>
        <taxon>Eukaryota</taxon>
        <taxon>Viridiplantae</taxon>
        <taxon>Streptophyta</taxon>
        <taxon>Embryophyta</taxon>
        <taxon>Tracheophyta</taxon>
        <taxon>Spermatophyta</taxon>
        <taxon>Magnoliopsida</taxon>
        <taxon>eudicotyledons</taxon>
        <taxon>Gunneridae</taxon>
        <taxon>Pentapetalae</taxon>
        <taxon>rosids</taxon>
        <taxon>malvids</taxon>
        <taxon>Brassicales</taxon>
        <taxon>Brassicaceae</taxon>
        <taxon>Brassiceae</taxon>
        <taxon>Raphanus</taxon>
    </lineage>
</organism>
<keyword evidence="1" id="KW-1185">Reference proteome</keyword>
<dbReference type="AlphaFoldDB" id="A0A6J0L173"/>
<proteinExistence type="predicted"/>
<evidence type="ECO:0000313" key="2">
    <source>
        <dbReference type="RefSeq" id="XP_018453910.1"/>
    </source>
</evidence>